<keyword evidence="8 10" id="KW-0198">Cysteine biosynthesis</keyword>
<evidence type="ECO:0000313" key="13">
    <source>
        <dbReference type="Proteomes" id="UP001427805"/>
    </source>
</evidence>
<evidence type="ECO:0000256" key="10">
    <source>
        <dbReference type="RuleBase" id="RU003985"/>
    </source>
</evidence>
<dbReference type="PANTHER" id="PTHR10314">
    <property type="entry name" value="CYSTATHIONINE BETA-SYNTHASE"/>
    <property type="match status" value="1"/>
</dbReference>
<comment type="caution">
    <text evidence="12">The sequence shown here is derived from an EMBL/GenBank/DDBJ whole genome shotgun (WGS) entry which is preliminary data.</text>
</comment>
<dbReference type="GO" id="GO:0004124">
    <property type="term" value="F:cysteine synthase activity"/>
    <property type="evidence" value="ECO:0007669"/>
    <property type="project" value="UniProtKB-EC"/>
</dbReference>
<comment type="catalytic activity">
    <reaction evidence="9 10">
        <text>O-acetyl-L-serine + hydrogen sulfide = L-cysteine + acetate</text>
        <dbReference type="Rhea" id="RHEA:14829"/>
        <dbReference type="ChEBI" id="CHEBI:29919"/>
        <dbReference type="ChEBI" id="CHEBI:30089"/>
        <dbReference type="ChEBI" id="CHEBI:35235"/>
        <dbReference type="ChEBI" id="CHEBI:58340"/>
        <dbReference type="EC" id="2.5.1.47"/>
    </reaction>
</comment>
<dbReference type="InterPro" id="IPR001216">
    <property type="entry name" value="P-phosphate_BS"/>
</dbReference>
<evidence type="ECO:0000256" key="7">
    <source>
        <dbReference type="ARBA" id="ARBA00022898"/>
    </source>
</evidence>
<keyword evidence="5 10" id="KW-0028">Amino-acid biosynthesis</keyword>
<evidence type="ECO:0000313" key="12">
    <source>
        <dbReference type="EMBL" id="MEN3747857.1"/>
    </source>
</evidence>
<sequence>MKANTILETIGNTPHIRVQRLFPGSEVWIKSERSNPGGSIKDRIALAMVEAAEADGSLKPGGTIVEPTSGNTGVGLAMVAAVKGYKLILVMPESMSLERRRLMLAYGASFDLTPREKGMKGAIERAMEIVDSTPGAWMPQQFENGANIDVHVRTTAQEILNDFADSPIDVVITGVGTGGHITGVAETLKKAWPGVKVYAVEPELSPVISGGQPGPHPIQGIGAGFVPRNLHTDAIDGVIKVDAAIAKDMARRAASEEGMLVGISSGATLAAILQKLPDLPEGSRVLGFNYDTGERYLSVPDFLPEA</sequence>
<proteinExistence type="inferred from homology"/>
<dbReference type="NCBIfam" id="TIGR01139">
    <property type="entry name" value="cysK"/>
    <property type="match status" value="1"/>
</dbReference>
<evidence type="ECO:0000256" key="6">
    <source>
        <dbReference type="ARBA" id="ARBA00022679"/>
    </source>
</evidence>
<dbReference type="InterPro" id="IPR005856">
    <property type="entry name" value="Cys_synth"/>
</dbReference>
<dbReference type="SUPFAM" id="SSF53686">
    <property type="entry name" value="Tryptophan synthase beta subunit-like PLP-dependent enzymes"/>
    <property type="match status" value="1"/>
</dbReference>
<dbReference type="InterPro" id="IPR001926">
    <property type="entry name" value="TrpB-like_PALP"/>
</dbReference>
<evidence type="ECO:0000256" key="1">
    <source>
        <dbReference type="ARBA" id="ARBA00001933"/>
    </source>
</evidence>
<evidence type="ECO:0000256" key="8">
    <source>
        <dbReference type="ARBA" id="ARBA00023192"/>
    </source>
</evidence>
<dbReference type="EC" id="2.5.1.47" evidence="4 10"/>
<evidence type="ECO:0000256" key="5">
    <source>
        <dbReference type="ARBA" id="ARBA00022605"/>
    </source>
</evidence>
<evidence type="ECO:0000256" key="4">
    <source>
        <dbReference type="ARBA" id="ARBA00012681"/>
    </source>
</evidence>
<comment type="similarity">
    <text evidence="3 10">Belongs to the cysteine synthase/cystathionine beta-synthase family.</text>
</comment>
<reference evidence="12 13" key="1">
    <citation type="submission" date="2024-05" db="EMBL/GenBank/DDBJ databases">
        <title>Sphingomonas sp. HF-S3 16S ribosomal RNA gene Genome sequencing and assembly.</title>
        <authorList>
            <person name="Lee H."/>
        </authorList>
    </citation>
    <scope>NUCLEOTIDE SEQUENCE [LARGE SCALE GENOMIC DNA]</scope>
    <source>
        <strain evidence="12 13">HF-S3</strain>
    </source>
</reference>
<dbReference type="InterPro" id="IPR050214">
    <property type="entry name" value="Cys_Synth/Cystath_Beta-Synth"/>
</dbReference>
<dbReference type="InterPro" id="IPR036052">
    <property type="entry name" value="TrpB-like_PALP_sf"/>
</dbReference>
<gene>
    <name evidence="12" type="primary">cysK</name>
    <name evidence="12" type="ORF">TPR58_11820</name>
</gene>
<feature type="domain" description="Tryptophan synthase beta chain-like PALP" evidence="11">
    <location>
        <begin position="7"/>
        <end position="286"/>
    </location>
</feature>
<dbReference type="EMBL" id="JBDIZK010000006">
    <property type="protein sequence ID" value="MEN3747857.1"/>
    <property type="molecule type" value="Genomic_DNA"/>
</dbReference>
<comment type="pathway">
    <text evidence="2">Amino-acid biosynthesis; L-cysteine biosynthesis; L-cysteine from L-serine: step 2/2.</text>
</comment>
<dbReference type="NCBIfam" id="TIGR01136">
    <property type="entry name" value="cysKM"/>
    <property type="match status" value="1"/>
</dbReference>
<dbReference type="Pfam" id="PF00291">
    <property type="entry name" value="PALP"/>
    <property type="match status" value="1"/>
</dbReference>
<protein>
    <recommendedName>
        <fullName evidence="4 10">Cysteine synthase</fullName>
        <ecNumber evidence="4 10">2.5.1.47</ecNumber>
    </recommendedName>
</protein>
<dbReference type="PROSITE" id="PS00901">
    <property type="entry name" value="CYS_SYNTHASE"/>
    <property type="match status" value="1"/>
</dbReference>
<dbReference type="RefSeq" id="WP_346246866.1">
    <property type="nucleotide sequence ID" value="NZ_JBDIZK010000006.1"/>
</dbReference>
<accession>A0ABV0B8G1</accession>
<evidence type="ECO:0000256" key="2">
    <source>
        <dbReference type="ARBA" id="ARBA00004962"/>
    </source>
</evidence>
<keyword evidence="7 10" id="KW-0663">Pyridoxal phosphate</keyword>
<dbReference type="InterPro" id="IPR005859">
    <property type="entry name" value="CysK"/>
</dbReference>
<keyword evidence="6 10" id="KW-0808">Transferase</keyword>
<evidence type="ECO:0000256" key="3">
    <source>
        <dbReference type="ARBA" id="ARBA00007103"/>
    </source>
</evidence>
<dbReference type="CDD" id="cd01561">
    <property type="entry name" value="CBS_like"/>
    <property type="match status" value="1"/>
</dbReference>
<dbReference type="Proteomes" id="UP001427805">
    <property type="component" value="Unassembled WGS sequence"/>
</dbReference>
<keyword evidence="13" id="KW-1185">Reference proteome</keyword>
<dbReference type="Gene3D" id="3.40.50.1100">
    <property type="match status" value="2"/>
</dbReference>
<evidence type="ECO:0000256" key="9">
    <source>
        <dbReference type="ARBA" id="ARBA00047931"/>
    </source>
</evidence>
<name>A0ABV0B8G1_9SPHN</name>
<comment type="cofactor">
    <cofactor evidence="1 10">
        <name>pyridoxal 5'-phosphate</name>
        <dbReference type="ChEBI" id="CHEBI:597326"/>
    </cofactor>
</comment>
<evidence type="ECO:0000259" key="11">
    <source>
        <dbReference type="Pfam" id="PF00291"/>
    </source>
</evidence>
<organism evidence="12 13">
    <name type="scientific">Sphingomonas rustica</name>
    <dbReference type="NCBI Taxonomy" id="3103142"/>
    <lineage>
        <taxon>Bacteria</taxon>
        <taxon>Pseudomonadati</taxon>
        <taxon>Pseudomonadota</taxon>
        <taxon>Alphaproteobacteria</taxon>
        <taxon>Sphingomonadales</taxon>
        <taxon>Sphingomonadaceae</taxon>
        <taxon>Sphingomonas</taxon>
    </lineage>
</organism>